<gene>
    <name evidence="4" type="ORF">E2B99_00280</name>
</gene>
<dbReference type="InterPro" id="IPR059226">
    <property type="entry name" value="Choice_anch_Q_dom"/>
</dbReference>
<dbReference type="AlphaFoldDB" id="A0A4Y7XGI2"/>
<evidence type="ECO:0000256" key="1">
    <source>
        <dbReference type="SAM" id="MobiDB-lite"/>
    </source>
</evidence>
<feature type="region of interest" description="Disordered" evidence="1">
    <location>
        <begin position="805"/>
        <end position="831"/>
    </location>
</feature>
<reference evidence="4 5" key="1">
    <citation type="submission" date="2019-03" db="EMBL/GenBank/DDBJ databases">
        <title>Alkanindiges illinoisensis: a potential pathogenic isolated from ascites of a gastric cancer patient with abdominal metastasis.</title>
        <authorList>
            <person name="Hu X."/>
            <person name="Yang B."/>
            <person name="Yan X."/>
            <person name="Lin L."/>
            <person name="Zhao H."/>
            <person name="Zhou F."/>
            <person name="Su B."/>
            <person name="Chen J."/>
            <person name="Rui Y."/>
            <person name="Wang Q."/>
            <person name="Zheng L."/>
        </authorList>
    </citation>
    <scope>NUCLEOTIDE SEQUENCE [LARGE SCALE GENOMIC DNA]</scope>
    <source>
        <strain evidence="4 5">NFYY 23406</strain>
    </source>
</reference>
<keyword evidence="2" id="KW-1133">Transmembrane helix</keyword>
<evidence type="ECO:0000313" key="5">
    <source>
        <dbReference type="Proteomes" id="UP000297834"/>
    </source>
</evidence>
<dbReference type="InterPro" id="IPR011050">
    <property type="entry name" value="Pectin_lyase_fold/virulence"/>
</dbReference>
<organism evidence="4 5">
    <name type="scientific">Alkanindiges illinoisensis</name>
    <dbReference type="NCBI Taxonomy" id="197183"/>
    <lineage>
        <taxon>Bacteria</taxon>
        <taxon>Pseudomonadati</taxon>
        <taxon>Pseudomonadota</taxon>
        <taxon>Gammaproteobacteria</taxon>
        <taxon>Moraxellales</taxon>
        <taxon>Moraxellaceae</taxon>
        <taxon>Alkanindiges</taxon>
    </lineage>
</organism>
<feature type="chain" id="PRO_5021437429" evidence="3">
    <location>
        <begin position="31"/>
        <end position="854"/>
    </location>
</feature>
<dbReference type="OrthoDB" id="6711740at2"/>
<keyword evidence="2" id="KW-0472">Membrane</keyword>
<dbReference type="NCBIfam" id="NF041518">
    <property type="entry name" value="choice_anch_Q"/>
    <property type="match status" value="1"/>
</dbReference>
<dbReference type="SUPFAM" id="SSF51126">
    <property type="entry name" value="Pectin lyase-like"/>
    <property type="match status" value="1"/>
</dbReference>
<evidence type="ECO:0000256" key="3">
    <source>
        <dbReference type="SAM" id="SignalP"/>
    </source>
</evidence>
<feature type="signal peptide" evidence="3">
    <location>
        <begin position="1"/>
        <end position="30"/>
    </location>
</feature>
<dbReference type="Proteomes" id="UP000297834">
    <property type="component" value="Unassembled WGS sequence"/>
</dbReference>
<keyword evidence="2" id="KW-0812">Transmembrane</keyword>
<feature type="transmembrane region" description="Helical" evidence="2">
    <location>
        <begin position="829"/>
        <end position="849"/>
    </location>
</feature>
<sequence>MDASSFTGSKIMYRKSLLALVVLAALPVTAATDRTLYVSTFEDEDGENASACSLREALQAATTNRAYGGCIAGQLDLTDQIKLKADIYKLKKPLIIGSNITISGADAADFNKEDPYTNTYPARSRLETTIEPADSNAVFSLFDSTGSRATLNLNNLILQNAKSNRGGAIRAGGSLTLNRVRISNSSATDSGGAIYLEGGSANLNAVDSLFDKNIAVRGAVIGMSCQDNVSWTPHSVTLERTSIYDNGSPTATQSVIDYCGTVTSSISASTIAENKSNNVIINYILTDQYPLHPTSSLSLTSDTIVKNGGKATLFYDNVGKLALNGSVIGFNTGKSCGYALGAAAAAKLEAKNSKITSSYNALIKPSDTIVNQGECDLPDYLYKDADKTLVSLAPTPATFNRILAPLYLDDDINALESKEGLFPAYVPLQTTSADTLIDAGSGGCTTTDQRGLTRNNTTAGSTTTTDLNGCDIGSVEVSKLRAADVLGVINSSLQAPIDQYENNIDYYENIYKDPALDSKLLSRYKKLIDDEKTMLAAYKASLAYRQVYASVLNTSTEQENFTPDKNGLKAVLEKFGDDFDKNYLMDVKVVGRGSEQFIQTKKDSDLTVKADDSNLECKWDDKLRQILVRRMDNAGILAATTPAGEYEYCKYTITSKNPPVVSSTGYVQARIVNIAPIAKDDEYTVKYGSVTPITLDILANDSDDGDGAPDVEGYPKGYPKFYQNAGTGSYANIKLVTKPALGTLKFEYEQPCPDNSNTRPEETCYGGKITYTPKSSFSTFNDSFKYKVLDQDRAESNEATVKIINTATTTDDTRGDSGSSSGSSGSSSGGGGGSVGLFGLFGLASLIAIRRKMK</sequence>
<comment type="caution">
    <text evidence="4">The sequence shown here is derived from an EMBL/GenBank/DDBJ whole genome shotgun (WGS) entry which is preliminary data.</text>
</comment>
<evidence type="ECO:0000256" key="2">
    <source>
        <dbReference type="SAM" id="Phobius"/>
    </source>
</evidence>
<dbReference type="NCBIfam" id="TIGR04214">
    <property type="entry name" value="CSLREA_Nterm"/>
    <property type="match status" value="1"/>
</dbReference>
<feature type="compositionally biased region" description="Low complexity" evidence="1">
    <location>
        <begin position="817"/>
        <end position="826"/>
    </location>
</feature>
<dbReference type="InterPro" id="IPR026457">
    <property type="entry name" value="CSLREA_Nterm"/>
</dbReference>
<evidence type="ECO:0000313" key="4">
    <source>
        <dbReference type="EMBL" id="TEU30832.1"/>
    </source>
</evidence>
<keyword evidence="5" id="KW-1185">Reference proteome</keyword>
<keyword evidence="3" id="KW-0732">Signal</keyword>
<accession>A0A4Y7XGI2</accession>
<protein>
    <submittedName>
        <fullName evidence="4">CSLREA domain-containing protein</fullName>
    </submittedName>
</protein>
<proteinExistence type="predicted"/>
<name>A0A4Y7XGI2_9GAMM</name>
<dbReference type="EMBL" id="SNTY01000003">
    <property type="protein sequence ID" value="TEU30832.1"/>
    <property type="molecule type" value="Genomic_DNA"/>
</dbReference>